<dbReference type="Gene3D" id="3.90.1570.50">
    <property type="match status" value="1"/>
</dbReference>
<dbReference type="GO" id="GO:0009307">
    <property type="term" value="P:DNA restriction-modification system"/>
    <property type="evidence" value="ECO:0007669"/>
    <property type="project" value="UniProtKB-KW"/>
</dbReference>
<keyword evidence="2" id="KW-0255">Endonuclease</keyword>
<organism evidence="2 3">
    <name type="scientific">Clostridium sporogenes</name>
    <dbReference type="NCBI Taxonomy" id="1509"/>
    <lineage>
        <taxon>Bacteria</taxon>
        <taxon>Bacillati</taxon>
        <taxon>Bacillota</taxon>
        <taxon>Clostridia</taxon>
        <taxon>Eubacteriales</taxon>
        <taxon>Clostridiaceae</taxon>
        <taxon>Clostridium</taxon>
    </lineage>
</organism>
<dbReference type="Pfam" id="PF04313">
    <property type="entry name" value="HSDR_N"/>
    <property type="match status" value="1"/>
</dbReference>
<sequence>MKPLIMRGSRYKGDQVIMVSNAKEDGLETIIVNYLQHNNGYELGVNIDYNKEYAVDETRLFKFLKETQPEKLQILGVLSSDLNKVKFLNKLHDKIAKDGIINVLRNGFKIYPVNLDLYYLTPSEENSKAAELYSKNIFSVTRQLKYSRDSTKFAIDCVIFVNGLPIITCEFKNNLTKQNLGDAVYRYKIDRNPKETLFGFGRCMVHFAVDDNEIKMCTKLNGKKSLFSPFNKGYNNGAGNPPSPNGIKTDYLWEKILRKNELSNIIENYAQIIEEKDEETKKISRKQVFPRFHQLSVVESILNDVENKGIGEKYLIQHSVGSGKSNSIVWLAHKLVDVKISGKNIFDSVIIVTDRINLDKQIKNTIKGFVQMRNTVGHADNAGDLRRLLENGKKIIITTVHKFPYILNGIGNDHRKSNFGIIIDEAHSSQSGNMSAKMNMTLSEIYDESDEDKILKILEGHKMLSNASYFAFTATPKNKTLEMFGIPYKDEGKIKHRPFHVYTMKQAIEEGFIIDVLKNYTTISSYYKLVKNIENDPLFDKKKTQNKLRKYVESNEKAIELKAEIMIDHFLNQVIAKGKVGGKARAMVVTGSKEKAIKYYYAISKYLVKRKTPYKAIIAFSGEYEFGGEKLTESSINGFPSNEIEKKLRHYPYRILIVANKFQTGYDEPLLHTMYVDKVITNINAVQTLSRLNRAHPQKHDTFIWDFANDINTIKEAFSKYYQTTILSDETDPSKLNELRREIKKYEVFSDYHVKTIVYLYLNGAGKEKLDPLLDVCVKTYKEDLDEEGQVNFRSKAKAFIRTYGFLASILPYGNAEWEKLCIFLNMLIPKLPADDKEKDDSKGILESIDLDSYRAEAQATISIVLEDKESYEINPVVASNRKGIREPKLDLISNRLSNFHDLFGSIPWENEDRVKRQIAKIPEMVAKDKDYQNAMKNSDKQNAKIESQKALNKVMISLMTYNMEIFKQFNDNSSFNQWLSDMVFNVTYNTKGKVYTGTVTI</sequence>
<dbReference type="GO" id="GO:0009035">
    <property type="term" value="F:type I site-specific deoxyribonuclease activity"/>
    <property type="evidence" value="ECO:0007669"/>
    <property type="project" value="UniProtKB-EC"/>
</dbReference>
<dbReference type="PANTHER" id="PTHR42927">
    <property type="entry name" value="HELICASE SUPERFAMILY 1 AND 2 DOMAIN-CONTAINING PROTEIN"/>
    <property type="match status" value="1"/>
</dbReference>
<dbReference type="InterPro" id="IPR027417">
    <property type="entry name" value="P-loop_NTPase"/>
</dbReference>
<accession>A0AAE4FJN7</accession>
<dbReference type="GO" id="GO:0005524">
    <property type="term" value="F:ATP binding"/>
    <property type="evidence" value="ECO:0007669"/>
    <property type="project" value="UniProtKB-KW"/>
</dbReference>
<dbReference type="Pfam" id="PF18766">
    <property type="entry name" value="SWI2_SNF2"/>
    <property type="match status" value="1"/>
</dbReference>
<dbReference type="InterPro" id="IPR055180">
    <property type="entry name" value="HsdR_RecA-like_helicase_dom_2"/>
</dbReference>
<protein>
    <submittedName>
        <fullName evidence="2">Type I restriction endonuclease</fullName>
    </submittedName>
</protein>
<gene>
    <name evidence="2" type="ORF">P9J83_03850</name>
</gene>
<dbReference type="EMBL" id="JARUIS010000003">
    <property type="protein sequence ID" value="MDS1002637.1"/>
    <property type="molecule type" value="Genomic_DNA"/>
</dbReference>
<feature type="domain" description="Helicase ATP-binding" evidence="1">
    <location>
        <begin position="305"/>
        <end position="494"/>
    </location>
</feature>
<dbReference type="InterPro" id="IPR014001">
    <property type="entry name" value="Helicase_ATP-bd"/>
</dbReference>
<evidence type="ECO:0000259" key="1">
    <source>
        <dbReference type="PROSITE" id="PS51192"/>
    </source>
</evidence>
<proteinExistence type="predicted"/>
<name>A0AAE4FJN7_CLOSG</name>
<dbReference type="PANTHER" id="PTHR42927:SF1">
    <property type="entry name" value="HELICASE SUPERFAMILY 1 AND 2 DOMAIN-CONTAINING PROTEIN"/>
    <property type="match status" value="1"/>
</dbReference>
<comment type="caution">
    <text evidence="2">The sequence shown here is derived from an EMBL/GenBank/DDBJ whole genome shotgun (WGS) entry which is preliminary data.</text>
</comment>
<dbReference type="Proteomes" id="UP001182303">
    <property type="component" value="Unassembled WGS sequence"/>
</dbReference>
<evidence type="ECO:0000313" key="2">
    <source>
        <dbReference type="EMBL" id="MDS1002637.1"/>
    </source>
</evidence>
<dbReference type="PROSITE" id="PS51192">
    <property type="entry name" value="HELICASE_ATP_BIND_1"/>
    <property type="match status" value="1"/>
</dbReference>
<reference evidence="2" key="1">
    <citation type="submission" date="2023-04" db="EMBL/GenBank/DDBJ databases">
        <title>Assessment of the microbiological origin of a defect in Grana Padano cheese.</title>
        <authorList>
            <person name="Zago M."/>
            <person name="Rossetti L."/>
            <person name="Bonvini B."/>
            <person name="Carminati D."/>
            <person name="Giraffa G."/>
        </authorList>
    </citation>
    <scope>NUCLEOTIDE SEQUENCE</scope>
    <source>
        <strain evidence="2">4990</strain>
    </source>
</reference>
<dbReference type="GO" id="GO:0003677">
    <property type="term" value="F:DNA binding"/>
    <property type="evidence" value="ECO:0007669"/>
    <property type="project" value="UniProtKB-KW"/>
</dbReference>
<dbReference type="RefSeq" id="WP_310942956.1">
    <property type="nucleotide sequence ID" value="NZ_JARUIS010000003.1"/>
</dbReference>
<dbReference type="Pfam" id="PF22679">
    <property type="entry name" value="T1R_D3-like"/>
    <property type="match status" value="1"/>
</dbReference>
<evidence type="ECO:0000313" key="3">
    <source>
        <dbReference type="Proteomes" id="UP001182303"/>
    </source>
</evidence>
<dbReference type="Gene3D" id="3.40.50.300">
    <property type="entry name" value="P-loop containing nucleotide triphosphate hydrolases"/>
    <property type="match status" value="2"/>
</dbReference>
<dbReference type="InterPro" id="IPR007409">
    <property type="entry name" value="Restrct_endonuc_type1_HsdR_N"/>
</dbReference>
<dbReference type="InterPro" id="IPR040980">
    <property type="entry name" value="SWI2_SNF2"/>
</dbReference>
<keyword evidence="2" id="KW-0378">Hydrolase</keyword>
<dbReference type="SMART" id="SM00487">
    <property type="entry name" value="DEXDc"/>
    <property type="match status" value="1"/>
</dbReference>
<keyword evidence="2" id="KW-0540">Nuclease</keyword>
<dbReference type="SUPFAM" id="SSF52540">
    <property type="entry name" value="P-loop containing nucleoside triphosphate hydrolases"/>
    <property type="match status" value="1"/>
</dbReference>
<dbReference type="AlphaFoldDB" id="A0AAE4FJN7"/>